<dbReference type="Proteomes" id="UP000322667">
    <property type="component" value="Chromosome D11"/>
</dbReference>
<feature type="region of interest" description="Disordered" evidence="1">
    <location>
        <begin position="12"/>
        <end position="52"/>
    </location>
</feature>
<organism evidence="2 3">
    <name type="scientific">Gossypium tomentosum</name>
    <name type="common">Hawaiian cotton</name>
    <name type="synonym">Gossypium sandvicense</name>
    <dbReference type="NCBI Taxonomy" id="34277"/>
    <lineage>
        <taxon>Eukaryota</taxon>
        <taxon>Viridiplantae</taxon>
        <taxon>Streptophyta</taxon>
        <taxon>Embryophyta</taxon>
        <taxon>Tracheophyta</taxon>
        <taxon>Spermatophyta</taxon>
        <taxon>Magnoliopsida</taxon>
        <taxon>eudicotyledons</taxon>
        <taxon>Gunneridae</taxon>
        <taxon>Pentapetalae</taxon>
        <taxon>rosids</taxon>
        <taxon>malvids</taxon>
        <taxon>Malvales</taxon>
        <taxon>Malvaceae</taxon>
        <taxon>Malvoideae</taxon>
        <taxon>Gossypium</taxon>
    </lineage>
</organism>
<reference evidence="2 3" key="1">
    <citation type="submission" date="2019-07" db="EMBL/GenBank/DDBJ databases">
        <title>WGS assembly of Gossypium tomentosum.</title>
        <authorList>
            <person name="Chen Z.J."/>
            <person name="Sreedasyam A."/>
            <person name="Ando A."/>
            <person name="Song Q."/>
            <person name="De L."/>
            <person name="Hulse-Kemp A."/>
            <person name="Ding M."/>
            <person name="Ye W."/>
            <person name="Kirkbride R."/>
            <person name="Jenkins J."/>
            <person name="Plott C."/>
            <person name="Lovell J."/>
            <person name="Lin Y.-M."/>
            <person name="Vaughn R."/>
            <person name="Liu B."/>
            <person name="Li W."/>
            <person name="Simpson S."/>
            <person name="Scheffler B."/>
            <person name="Saski C."/>
            <person name="Grover C."/>
            <person name="Hu G."/>
            <person name="Conover J."/>
            <person name="Carlson J."/>
            <person name="Shu S."/>
            <person name="Boston L."/>
            <person name="Williams M."/>
            <person name="Peterson D."/>
            <person name="Mcgee K."/>
            <person name="Jones D."/>
            <person name="Wendel J."/>
            <person name="Stelly D."/>
            <person name="Grimwood J."/>
            <person name="Schmutz J."/>
        </authorList>
    </citation>
    <scope>NUCLEOTIDE SEQUENCE [LARGE SCALE GENOMIC DNA]</scope>
    <source>
        <strain evidence="2">7179.01</strain>
    </source>
</reference>
<protein>
    <submittedName>
        <fullName evidence="2">Uncharacterized protein</fullName>
    </submittedName>
</protein>
<dbReference type="AlphaFoldDB" id="A0A5D2IUV1"/>
<name>A0A5D2IUV1_GOSTO</name>
<evidence type="ECO:0000256" key="1">
    <source>
        <dbReference type="SAM" id="MobiDB-lite"/>
    </source>
</evidence>
<gene>
    <name evidence="2" type="ORF">ES332_D11G317100v1</name>
</gene>
<keyword evidence="3" id="KW-1185">Reference proteome</keyword>
<sequence length="52" mass="5943">MMFRNLSISFVRRSPDDTVFHQRQQPRPRTEKKGNSGGSTMMGQACPCHFGE</sequence>
<proteinExistence type="predicted"/>
<evidence type="ECO:0000313" key="2">
    <source>
        <dbReference type="EMBL" id="TYH46180.1"/>
    </source>
</evidence>
<accession>A0A5D2IUV1</accession>
<evidence type="ECO:0000313" key="3">
    <source>
        <dbReference type="Proteomes" id="UP000322667"/>
    </source>
</evidence>
<dbReference type="EMBL" id="CM017633">
    <property type="protein sequence ID" value="TYH46180.1"/>
    <property type="molecule type" value="Genomic_DNA"/>
</dbReference>